<evidence type="ECO:0000313" key="6">
    <source>
        <dbReference type="EMBL" id="NEN05467.1"/>
    </source>
</evidence>
<evidence type="ECO:0000256" key="3">
    <source>
        <dbReference type="ARBA" id="ARBA00022912"/>
    </source>
</evidence>
<dbReference type="SMART" id="SM00226">
    <property type="entry name" value="LMWPc"/>
    <property type="match status" value="1"/>
</dbReference>
<reference evidence="6 7" key="1">
    <citation type="journal article" date="2014" name="J. Microbiol.">
        <title>Diaminobutyricibacter tongyongensis gen. nov., sp. nov. and Homoserinibacter gongjuensis gen. nov., sp. nov. belong to the family Microbacteriaceae.</title>
        <authorList>
            <person name="Kim S.J."/>
            <person name="Ahn J.H."/>
            <person name="Weon H.Y."/>
            <person name="Hamada M."/>
            <person name="Suzuki K."/>
            <person name="Kwon S.W."/>
        </authorList>
    </citation>
    <scope>NUCLEOTIDE SEQUENCE [LARGE SCALE GENOMIC DNA]</scope>
    <source>
        <strain evidence="6 7">NBRC 108724</strain>
    </source>
</reference>
<feature type="active site" description="Nucleophile" evidence="4">
    <location>
        <position position="10"/>
    </location>
</feature>
<name>A0A6L9XW78_9MICO</name>
<gene>
    <name evidence="6" type="ORF">G3T36_06245</name>
</gene>
<dbReference type="EMBL" id="JAAGWY010000001">
    <property type="protein sequence ID" value="NEN05467.1"/>
    <property type="molecule type" value="Genomic_DNA"/>
</dbReference>
<evidence type="ECO:0000256" key="2">
    <source>
        <dbReference type="ARBA" id="ARBA00022801"/>
    </source>
</evidence>
<feature type="domain" description="Phosphotyrosine protein phosphatase I" evidence="5">
    <location>
        <begin position="4"/>
        <end position="188"/>
    </location>
</feature>
<dbReference type="AlphaFoldDB" id="A0A6L9XW78"/>
<evidence type="ECO:0000256" key="1">
    <source>
        <dbReference type="ARBA" id="ARBA00011063"/>
    </source>
</evidence>
<dbReference type="InterPro" id="IPR036196">
    <property type="entry name" value="Ptyr_pPase_sf"/>
</dbReference>
<evidence type="ECO:0000313" key="7">
    <source>
        <dbReference type="Proteomes" id="UP000474967"/>
    </source>
</evidence>
<feature type="active site" evidence="4">
    <location>
        <position position="16"/>
    </location>
</feature>
<dbReference type="InterPro" id="IPR050438">
    <property type="entry name" value="LMW_PTPase"/>
</dbReference>
<dbReference type="SUPFAM" id="SSF52788">
    <property type="entry name" value="Phosphotyrosine protein phosphatases I"/>
    <property type="match status" value="1"/>
</dbReference>
<keyword evidence="2" id="KW-0378">Hydrolase</keyword>
<dbReference type="Proteomes" id="UP000474967">
    <property type="component" value="Unassembled WGS sequence"/>
</dbReference>
<comment type="similarity">
    <text evidence="1">Belongs to the low molecular weight phosphotyrosine protein phosphatase family.</text>
</comment>
<evidence type="ECO:0000259" key="5">
    <source>
        <dbReference type="SMART" id="SM00226"/>
    </source>
</evidence>
<organism evidence="6 7">
    <name type="scientific">Leifsonia tongyongensis</name>
    <dbReference type="NCBI Taxonomy" id="1268043"/>
    <lineage>
        <taxon>Bacteria</taxon>
        <taxon>Bacillati</taxon>
        <taxon>Actinomycetota</taxon>
        <taxon>Actinomycetes</taxon>
        <taxon>Micrococcales</taxon>
        <taxon>Microbacteriaceae</taxon>
        <taxon>Leifsonia</taxon>
    </lineage>
</organism>
<dbReference type="Pfam" id="PF01451">
    <property type="entry name" value="LMWPc"/>
    <property type="match status" value="1"/>
</dbReference>
<dbReference type="GO" id="GO:0004725">
    <property type="term" value="F:protein tyrosine phosphatase activity"/>
    <property type="evidence" value="ECO:0007669"/>
    <property type="project" value="InterPro"/>
</dbReference>
<dbReference type="PANTHER" id="PTHR11717:SF31">
    <property type="entry name" value="LOW MOLECULAR WEIGHT PROTEIN-TYROSINE-PHOSPHATASE ETP-RELATED"/>
    <property type="match status" value="1"/>
</dbReference>
<dbReference type="PRINTS" id="PR00719">
    <property type="entry name" value="LMWPTPASE"/>
</dbReference>
<accession>A0A6L9XW78</accession>
<dbReference type="Gene3D" id="3.40.50.2300">
    <property type="match status" value="1"/>
</dbReference>
<dbReference type="PANTHER" id="PTHR11717">
    <property type="entry name" value="LOW MOLECULAR WEIGHT PROTEIN TYROSINE PHOSPHATASE"/>
    <property type="match status" value="1"/>
</dbReference>
<sequence length="197" mass="21595">MNEFRILTVCTGNICRSPLAEQLLRAGLDGLAVTLSSAGTAALIGRPMDERAAEYSRQYGGIPDAHVARQLTVEHLRDADLVLALSREHRRVVVETLPRASRSAFTLREFARLLETVNTDDRDTIAAQPDARARLSTLVEIASANRGVAERPDNPEEDDVVDPYRQDDNVYAESTRQLVPAVQSIALTLTRAAAGFE</sequence>
<dbReference type="RefSeq" id="WP_163288678.1">
    <property type="nucleotide sequence ID" value="NZ_JAAGWY010000001.1"/>
</dbReference>
<evidence type="ECO:0000256" key="4">
    <source>
        <dbReference type="PIRSR" id="PIRSR617867-1"/>
    </source>
</evidence>
<keyword evidence="3" id="KW-0904">Protein phosphatase</keyword>
<dbReference type="InterPro" id="IPR017867">
    <property type="entry name" value="Tyr_phospatase_low_mol_wt"/>
</dbReference>
<comment type="caution">
    <text evidence="6">The sequence shown here is derived from an EMBL/GenBank/DDBJ whole genome shotgun (WGS) entry which is preliminary data.</text>
</comment>
<proteinExistence type="inferred from homology"/>
<protein>
    <submittedName>
        <fullName evidence="6">Low molecular weight phosphatase family protein</fullName>
    </submittedName>
</protein>
<keyword evidence="7" id="KW-1185">Reference proteome</keyword>
<dbReference type="InterPro" id="IPR023485">
    <property type="entry name" value="Ptyr_pPase"/>
</dbReference>